<dbReference type="KEGG" id="mbd:MEBOL_002562"/>
<dbReference type="Proteomes" id="UP000217289">
    <property type="component" value="Chromosome"/>
</dbReference>
<name>A0A250ID10_9BACT</name>
<dbReference type="EMBL" id="CP022163">
    <property type="protein sequence ID" value="ATB29113.1"/>
    <property type="molecule type" value="Genomic_DNA"/>
</dbReference>
<evidence type="ECO:0000313" key="1">
    <source>
        <dbReference type="EMBL" id="ATB29113.1"/>
    </source>
</evidence>
<gene>
    <name evidence="1" type="ORF">MEBOL_002562</name>
</gene>
<accession>A0A250ID10</accession>
<proteinExistence type="predicted"/>
<keyword evidence="2" id="KW-1185">Reference proteome</keyword>
<sequence>MKTVRKRFWQQVATAFDKLNIALLQEEGLSFAKGEREYLALQRKLLRQVELEWESLQIKRLIARSILLFAYTTGCSWTEMGRALRRSSRLGYLNASDQAAAAHFVLLWASDNDHSKATLGWKMLEAAERRLLRLRRNHMTRKQELAAGVAVRKRVARKGLLPPASVSSPKETSRRRA</sequence>
<protein>
    <submittedName>
        <fullName evidence="1">Uncharacterized protein</fullName>
    </submittedName>
</protein>
<reference evidence="1 2" key="1">
    <citation type="submission" date="2017-06" db="EMBL/GenBank/DDBJ databases">
        <authorList>
            <person name="Kim H.J."/>
            <person name="Triplett B.A."/>
        </authorList>
    </citation>
    <scope>NUCLEOTIDE SEQUENCE [LARGE SCALE GENOMIC DNA]</scope>
    <source>
        <strain evidence="1 2">DSM 14713</strain>
    </source>
</reference>
<organism evidence="1 2">
    <name type="scientific">Melittangium boletus DSM 14713</name>
    <dbReference type="NCBI Taxonomy" id="1294270"/>
    <lineage>
        <taxon>Bacteria</taxon>
        <taxon>Pseudomonadati</taxon>
        <taxon>Myxococcota</taxon>
        <taxon>Myxococcia</taxon>
        <taxon>Myxococcales</taxon>
        <taxon>Cystobacterineae</taxon>
        <taxon>Archangiaceae</taxon>
        <taxon>Melittangium</taxon>
    </lineage>
</organism>
<evidence type="ECO:0000313" key="2">
    <source>
        <dbReference type="Proteomes" id="UP000217289"/>
    </source>
</evidence>
<dbReference type="AlphaFoldDB" id="A0A250ID10"/>